<evidence type="ECO:0000256" key="4">
    <source>
        <dbReference type="ARBA" id="ARBA00023163"/>
    </source>
</evidence>
<evidence type="ECO:0000259" key="7">
    <source>
        <dbReference type="Pfam" id="PF03876"/>
    </source>
</evidence>
<dbReference type="Proteomes" id="UP000751190">
    <property type="component" value="Unassembled WGS sequence"/>
</dbReference>
<evidence type="ECO:0000256" key="1">
    <source>
        <dbReference type="ARBA" id="ARBA00004123"/>
    </source>
</evidence>
<dbReference type="CDD" id="cd04329">
    <property type="entry name" value="RNAP_II_Rpb7_N"/>
    <property type="match status" value="1"/>
</dbReference>
<keyword evidence="4" id="KW-0804">Transcription</keyword>
<dbReference type="OrthoDB" id="1162399at2759"/>
<dbReference type="InterPro" id="IPR045113">
    <property type="entry name" value="Rpb7-like"/>
</dbReference>
<keyword evidence="3" id="KW-0240">DNA-directed RNA polymerase</keyword>
<dbReference type="GO" id="GO:0005665">
    <property type="term" value="C:RNA polymerase II, core complex"/>
    <property type="evidence" value="ECO:0007669"/>
    <property type="project" value="TreeGrafter"/>
</dbReference>
<dbReference type="GO" id="GO:0045948">
    <property type="term" value="P:positive regulation of translational initiation"/>
    <property type="evidence" value="ECO:0007669"/>
    <property type="project" value="TreeGrafter"/>
</dbReference>
<evidence type="ECO:0000313" key="9">
    <source>
        <dbReference type="Proteomes" id="UP000751190"/>
    </source>
</evidence>
<name>A0A8J5XXA2_DIALT</name>
<dbReference type="Gene3D" id="3.30.1490.120">
    <property type="entry name" value="RNA polymerase Rpb7-like, N-terminal domain"/>
    <property type="match status" value="1"/>
</dbReference>
<dbReference type="InterPro" id="IPR012340">
    <property type="entry name" value="NA-bd_OB-fold"/>
</dbReference>
<evidence type="ECO:0000256" key="3">
    <source>
        <dbReference type="ARBA" id="ARBA00022478"/>
    </source>
</evidence>
<dbReference type="Pfam" id="PF00575">
    <property type="entry name" value="S1"/>
    <property type="match status" value="1"/>
</dbReference>
<dbReference type="InterPro" id="IPR005576">
    <property type="entry name" value="Rpb7-like_N"/>
</dbReference>
<feature type="domain" description="S1 motif" evidence="6">
    <location>
        <begin position="83"/>
        <end position="156"/>
    </location>
</feature>
<comment type="similarity">
    <text evidence="2">Belongs to the eukaryotic RPB7/RPC8 RNA polymerase subunit family.</text>
</comment>
<dbReference type="SUPFAM" id="SSF50249">
    <property type="entry name" value="Nucleic acid-binding proteins"/>
    <property type="match status" value="1"/>
</dbReference>
<comment type="subcellular location">
    <subcellularLocation>
        <location evidence="1">Nucleus</location>
    </subcellularLocation>
</comment>
<organism evidence="8 9">
    <name type="scientific">Diacronema lutheri</name>
    <name type="common">Unicellular marine alga</name>
    <name type="synonym">Monochrysis lutheri</name>
    <dbReference type="NCBI Taxonomy" id="2081491"/>
    <lineage>
        <taxon>Eukaryota</taxon>
        <taxon>Haptista</taxon>
        <taxon>Haptophyta</taxon>
        <taxon>Pavlovophyceae</taxon>
        <taxon>Pavlovales</taxon>
        <taxon>Pavlovaceae</taxon>
        <taxon>Diacronema</taxon>
    </lineage>
</organism>
<dbReference type="GO" id="GO:0003727">
    <property type="term" value="F:single-stranded RNA binding"/>
    <property type="evidence" value="ECO:0007669"/>
    <property type="project" value="TreeGrafter"/>
</dbReference>
<dbReference type="GO" id="GO:0006367">
    <property type="term" value="P:transcription initiation at RNA polymerase II promoter"/>
    <property type="evidence" value="ECO:0007669"/>
    <property type="project" value="TreeGrafter"/>
</dbReference>
<dbReference type="InterPro" id="IPR036898">
    <property type="entry name" value="RNA_pol_Rpb7-like_N_sf"/>
</dbReference>
<proteinExistence type="inferred from homology"/>
<dbReference type="GO" id="GO:0000932">
    <property type="term" value="C:P-body"/>
    <property type="evidence" value="ECO:0007669"/>
    <property type="project" value="TreeGrafter"/>
</dbReference>
<dbReference type="FunFam" id="3.30.1490.120:FF:000001">
    <property type="entry name" value="DNA-directed RNA polymerase II subunit RPB7"/>
    <property type="match status" value="1"/>
</dbReference>
<dbReference type="EMBL" id="JAGTXO010000001">
    <property type="protein sequence ID" value="KAG8470746.1"/>
    <property type="molecule type" value="Genomic_DNA"/>
</dbReference>
<evidence type="ECO:0000256" key="2">
    <source>
        <dbReference type="ARBA" id="ARBA00009307"/>
    </source>
</evidence>
<dbReference type="PANTHER" id="PTHR12709:SF4">
    <property type="entry name" value="DNA-DIRECTED RNA POLYMERASE II SUBUNIT RPB7"/>
    <property type="match status" value="1"/>
</dbReference>
<evidence type="ECO:0000259" key="6">
    <source>
        <dbReference type="Pfam" id="PF00575"/>
    </source>
</evidence>
<gene>
    <name evidence="8" type="ORF">KFE25_009167</name>
</gene>
<dbReference type="Gene3D" id="2.40.50.140">
    <property type="entry name" value="Nucleic acid-binding proteins"/>
    <property type="match status" value="1"/>
</dbReference>
<dbReference type="OMA" id="TMRQPGL"/>
<evidence type="ECO:0008006" key="10">
    <source>
        <dbReference type="Google" id="ProtNLM"/>
    </source>
</evidence>
<evidence type="ECO:0000256" key="5">
    <source>
        <dbReference type="ARBA" id="ARBA00023242"/>
    </source>
</evidence>
<sequence length="176" mass="19703">MFFHLTMEKTLVLSPKDLRRNIRSLLRSKLIKLVEGSCSRRYGYIIAITHIHNTEALQSSLGRICEGTGNVVFNVQYNAIVFKPFRNQVIDALVTDGVTKEGFFAKAGPLEMFISYKNMPSDMQFDDTAVPSHFTGDGGVKIEKDTCVRVKILNTRIDADGMHAVATLKEDYLGVI</sequence>
<keyword evidence="9" id="KW-1185">Reference proteome</keyword>
<dbReference type="GO" id="GO:0003697">
    <property type="term" value="F:single-stranded DNA binding"/>
    <property type="evidence" value="ECO:0007669"/>
    <property type="project" value="TreeGrafter"/>
</dbReference>
<dbReference type="PANTHER" id="PTHR12709">
    <property type="entry name" value="DNA-DIRECTED RNA POLYMERASE II, III"/>
    <property type="match status" value="1"/>
</dbReference>
<dbReference type="FunFam" id="2.40.50.140:FF:000043">
    <property type="entry name" value="DNA-directed RNA polymerase II subunit RPB7"/>
    <property type="match status" value="1"/>
</dbReference>
<accession>A0A8J5XXA2</accession>
<dbReference type="Pfam" id="PF03876">
    <property type="entry name" value="SHS2_Rpb7-N"/>
    <property type="match status" value="1"/>
</dbReference>
<protein>
    <recommendedName>
        <fullName evidence="10">DNA-directed RNA polymerase II subunit RPB7</fullName>
    </recommendedName>
</protein>
<dbReference type="GO" id="GO:0060213">
    <property type="term" value="P:positive regulation of nuclear-transcribed mRNA poly(A) tail shortening"/>
    <property type="evidence" value="ECO:0007669"/>
    <property type="project" value="TreeGrafter"/>
</dbReference>
<evidence type="ECO:0000313" key="8">
    <source>
        <dbReference type="EMBL" id="KAG8470746.1"/>
    </source>
</evidence>
<dbReference type="InterPro" id="IPR003029">
    <property type="entry name" value="S1_domain"/>
</dbReference>
<dbReference type="SUPFAM" id="SSF88798">
    <property type="entry name" value="N-terminal, heterodimerisation domain of RBP7 (RpoE)"/>
    <property type="match status" value="1"/>
</dbReference>
<comment type="caution">
    <text evidence="8">The sequence shown here is derived from an EMBL/GenBank/DDBJ whole genome shotgun (WGS) entry which is preliminary data.</text>
</comment>
<reference evidence="8" key="1">
    <citation type="submission" date="2021-05" db="EMBL/GenBank/DDBJ databases">
        <title>The genome of the haptophyte Pavlova lutheri (Diacronema luteri, Pavlovales) - a model for lipid biosynthesis in eukaryotic algae.</title>
        <authorList>
            <person name="Hulatt C.J."/>
            <person name="Posewitz M.C."/>
        </authorList>
    </citation>
    <scope>NUCLEOTIDE SEQUENCE</scope>
    <source>
        <strain evidence="8">NIVA-4/92</strain>
    </source>
</reference>
<feature type="domain" description="RNA polymerase Rpb7-like N-terminal" evidence="7">
    <location>
        <begin position="10"/>
        <end position="69"/>
    </location>
</feature>
<keyword evidence="5" id="KW-0539">Nucleus</keyword>
<dbReference type="GO" id="GO:0031369">
    <property type="term" value="F:translation initiation factor binding"/>
    <property type="evidence" value="ECO:0007669"/>
    <property type="project" value="TreeGrafter"/>
</dbReference>
<dbReference type="AlphaFoldDB" id="A0A8J5XXA2"/>